<feature type="region of interest" description="Disordered" evidence="1">
    <location>
        <begin position="1"/>
        <end position="35"/>
    </location>
</feature>
<protein>
    <submittedName>
        <fullName evidence="2">Uncharacterized protein</fullName>
    </submittedName>
</protein>
<reference evidence="2" key="1">
    <citation type="submission" date="2020-02" db="EMBL/GenBank/DDBJ databases">
        <authorList>
            <person name="Meier V. D."/>
        </authorList>
    </citation>
    <scope>NUCLEOTIDE SEQUENCE</scope>
    <source>
        <strain evidence="2">AVDCRST_MAG40</strain>
    </source>
</reference>
<name>A0A6J4K7V8_9BACT</name>
<evidence type="ECO:0000313" key="2">
    <source>
        <dbReference type="EMBL" id="CAA9297818.1"/>
    </source>
</evidence>
<organism evidence="2">
    <name type="scientific">uncultured Gemmatimonadaceae bacterium</name>
    <dbReference type="NCBI Taxonomy" id="246130"/>
    <lineage>
        <taxon>Bacteria</taxon>
        <taxon>Pseudomonadati</taxon>
        <taxon>Gemmatimonadota</taxon>
        <taxon>Gemmatimonadia</taxon>
        <taxon>Gemmatimonadales</taxon>
        <taxon>Gemmatimonadaceae</taxon>
        <taxon>environmental samples</taxon>
    </lineage>
</organism>
<dbReference type="EMBL" id="CADCTX010000044">
    <property type="protein sequence ID" value="CAA9297818.1"/>
    <property type="molecule type" value="Genomic_DNA"/>
</dbReference>
<gene>
    <name evidence="2" type="ORF">AVDCRST_MAG40-153</name>
</gene>
<dbReference type="AlphaFoldDB" id="A0A6J4K7V8"/>
<accession>A0A6J4K7V8</accession>
<sequence length="35" mass="3618">MSVASASSMVWIGTEEPPGITALNRRPAGGPPHRS</sequence>
<proteinExistence type="predicted"/>
<evidence type="ECO:0000256" key="1">
    <source>
        <dbReference type="SAM" id="MobiDB-lite"/>
    </source>
</evidence>